<reference evidence="2 3" key="1">
    <citation type="submission" date="2020-11" db="EMBL/GenBank/DDBJ databases">
        <title>Insectihabitans protaetiae gen. nov. sp. nov. and Insectihabitans allomyrinae sp. nov., isolated from larvae of Protaetia brevitarsis seulensis and Allomyrina dichotoma, respectively.</title>
        <authorList>
            <person name="Lee S.D."/>
            <person name="Byeon Y.-S."/>
            <person name="Kim S.-M."/>
            <person name="Yang H.L."/>
            <person name="Kim I.S."/>
        </authorList>
    </citation>
    <scope>NUCLEOTIDE SEQUENCE [LARGE SCALE GENOMIC DNA]</scope>
    <source>
        <strain evidence="2 3">BWR-B9</strain>
    </source>
</reference>
<gene>
    <name evidence="2" type="ORF">I2494_10230</name>
</gene>
<protein>
    <submittedName>
        <fullName evidence="2">Uncharacterized protein</fullName>
    </submittedName>
</protein>
<keyword evidence="1" id="KW-0472">Membrane</keyword>
<feature type="transmembrane region" description="Helical" evidence="1">
    <location>
        <begin position="33"/>
        <end position="53"/>
    </location>
</feature>
<evidence type="ECO:0000313" key="3">
    <source>
        <dbReference type="Proteomes" id="UP001296921"/>
    </source>
</evidence>
<organism evidence="2 3">
    <name type="scientific">Limnobaculum allomyrinae</name>
    <dbReference type="NCBI Taxonomy" id="2791986"/>
    <lineage>
        <taxon>Bacteria</taxon>
        <taxon>Pseudomonadati</taxon>
        <taxon>Pseudomonadota</taxon>
        <taxon>Gammaproteobacteria</taxon>
        <taxon>Enterobacterales</taxon>
        <taxon>Budviciaceae</taxon>
        <taxon>Limnobaculum</taxon>
    </lineage>
</organism>
<sequence length="102" mass="11848">MRRLTGGLFLIWAVTFLFSLPATFDFFFWRRQIILLTGILSFGYMSAAMLLAVRPTWLEKWLNGLDKMYRLHKYLGIGSLTGMQSLMILASGRFMPLSFSLW</sequence>
<dbReference type="EMBL" id="JADRCR010000004">
    <property type="protein sequence ID" value="MBK5144090.1"/>
    <property type="molecule type" value="Genomic_DNA"/>
</dbReference>
<proteinExistence type="predicted"/>
<feature type="transmembrane region" description="Helical" evidence="1">
    <location>
        <begin position="74"/>
        <end position="95"/>
    </location>
</feature>
<comment type="caution">
    <text evidence="2">The sequence shown here is derived from an EMBL/GenBank/DDBJ whole genome shotgun (WGS) entry which is preliminary data.</text>
</comment>
<name>A0ABS1IQR5_9GAMM</name>
<keyword evidence="1" id="KW-0812">Transmembrane</keyword>
<keyword evidence="3" id="KW-1185">Reference proteome</keyword>
<feature type="transmembrane region" description="Helical" evidence="1">
    <location>
        <begin position="7"/>
        <end position="27"/>
    </location>
</feature>
<keyword evidence="1" id="KW-1133">Transmembrane helix</keyword>
<evidence type="ECO:0000256" key="1">
    <source>
        <dbReference type="SAM" id="Phobius"/>
    </source>
</evidence>
<dbReference type="RefSeq" id="WP_218466735.1">
    <property type="nucleotide sequence ID" value="NZ_JADRCR010000004.1"/>
</dbReference>
<dbReference type="Proteomes" id="UP001296921">
    <property type="component" value="Unassembled WGS sequence"/>
</dbReference>
<accession>A0ABS1IQR5</accession>
<evidence type="ECO:0000313" key="2">
    <source>
        <dbReference type="EMBL" id="MBK5144090.1"/>
    </source>
</evidence>